<feature type="signal peptide" evidence="1">
    <location>
        <begin position="1"/>
        <end position="16"/>
    </location>
</feature>
<dbReference type="PANTHER" id="PTHR43975">
    <property type="entry name" value="ZGC:101858"/>
    <property type="match status" value="1"/>
</dbReference>
<dbReference type="InterPro" id="IPR002347">
    <property type="entry name" value="SDR_fam"/>
</dbReference>
<gene>
    <name evidence="2" type="ORF">ONB1V03_LOCUS11483</name>
</gene>
<dbReference type="Gene3D" id="3.40.50.720">
    <property type="entry name" value="NAD(P)-binding Rossmann-like Domain"/>
    <property type="match status" value="1"/>
</dbReference>
<dbReference type="InterPro" id="IPR036291">
    <property type="entry name" value="NAD(P)-bd_dom_sf"/>
</dbReference>
<feature type="non-terminal residue" evidence="2">
    <location>
        <position position="157"/>
    </location>
</feature>
<name>A0A7R9M743_9ACAR</name>
<reference evidence="2" key="1">
    <citation type="submission" date="2020-11" db="EMBL/GenBank/DDBJ databases">
        <authorList>
            <person name="Tran Van P."/>
        </authorList>
    </citation>
    <scope>NUCLEOTIDE SEQUENCE</scope>
</reference>
<dbReference type="OrthoDB" id="6500827at2759"/>
<dbReference type="Pfam" id="PF00106">
    <property type="entry name" value="adh_short"/>
    <property type="match status" value="1"/>
</dbReference>
<dbReference type="PRINTS" id="PR00081">
    <property type="entry name" value="GDHRDH"/>
</dbReference>
<dbReference type="PANTHER" id="PTHR43975:SF2">
    <property type="entry name" value="EG:BACR7A4.14 PROTEIN-RELATED"/>
    <property type="match status" value="1"/>
</dbReference>
<proteinExistence type="predicted"/>
<organism evidence="2">
    <name type="scientific">Oppiella nova</name>
    <dbReference type="NCBI Taxonomy" id="334625"/>
    <lineage>
        <taxon>Eukaryota</taxon>
        <taxon>Metazoa</taxon>
        <taxon>Ecdysozoa</taxon>
        <taxon>Arthropoda</taxon>
        <taxon>Chelicerata</taxon>
        <taxon>Arachnida</taxon>
        <taxon>Acari</taxon>
        <taxon>Acariformes</taxon>
        <taxon>Sarcoptiformes</taxon>
        <taxon>Oribatida</taxon>
        <taxon>Brachypylina</taxon>
        <taxon>Oppioidea</taxon>
        <taxon>Oppiidae</taxon>
        <taxon>Oppiella</taxon>
    </lineage>
</organism>
<keyword evidence="1" id="KW-0732">Signal</keyword>
<evidence type="ECO:0000313" key="2">
    <source>
        <dbReference type="EMBL" id="CAD7654838.1"/>
    </source>
</evidence>
<evidence type="ECO:0000256" key="1">
    <source>
        <dbReference type="SAM" id="SignalP"/>
    </source>
</evidence>
<dbReference type="AlphaFoldDB" id="A0A7R9M743"/>
<dbReference type="EMBL" id="CAJPVJ010008599">
    <property type="protein sequence ID" value="CAG2172025.1"/>
    <property type="molecule type" value="Genomic_DNA"/>
</dbReference>
<dbReference type="Proteomes" id="UP000728032">
    <property type="component" value="Unassembled WGS sequence"/>
</dbReference>
<evidence type="ECO:0000313" key="3">
    <source>
        <dbReference type="Proteomes" id="UP000728032"/>
    </source>
</evidence>
<accession>A0A7R9M743</accession>
<dbReference type="EMBL" id="OC923424">
    <property type="protein sequence ID" value="CAD7654838.1"/>
    <property type="molecule type" value="Genomic_DNA"/>
</dbReference>
<dbReference type="SUPFAM" id="SSF51735">
    <property type="entry name" value="NAD(P)-binding Rossmann-fold domains"/>
    <property type="match status" value="1"/>
</dbReference>
<sequence length="157" mass="17069">MNTLLIIALLWVAVTADYSIEDYKAVRDSSRNFTGKVILVTGSSSGIGEGIVKLMSILGAKVVVTGTTDAKVKAVAKECEDLSPYKLKPLEVVADLTKSDDLNRVIAETVKTFGRLDVLVNNAGIRSQLTTILQTDVMKAWDQLYSLDLRAVVELTH</sequence>
<feature type="chain" id="PRO_5036211428" evidence="1">
    <location>
        <begin position="17"/>
        <end position="157"/>
    </location>
</feature>
<protein>
    <submittedName>
        <fullName evidence="2">Uncharacterized protein</fullName>
    </submittedName>
</protein>
<keyword evidence="3" id="KW-1185">Reference proteome</keyword>